<protein>
    <submittedName>
        <fullName evidence="1">Uncharacterized protein</fullName>
    </submittedName>
</protein>
<comment type="caution">
    <text evidence="1">The sequence shown here is derived from an EMBL/GenBank/DDBJ whole genome shotgun (WGS) entry which is preliminary data.</text>
</comment>
<name>A0ACC0VRM9_9STRA</name>
<proteinExistence type="predicted"/>
<sequence length="114" mass="12862">MHVFAALLNPKAKHRLEKFSVSIHDIETGKEELEQMVQDSVLPIGDGDDDDEEHPAKRRKRSVPSMRCLAENSSDDDTDGGNEGPDDCGLVRECTIKTELASYWRHKSHIPHKI</sequence>
<keyword evidence="2" id="KW-1185">Reference proteome</keyword>
<gene>
    <name evidence="1" type="ORF">PsorP6_015038</name>
</gene>
<evidence type="ECO:0000313" key="1">
    <source>
        <dbReference type="EMBL" id="KAI9909134.1"/>
    </source>
</evidence>
<dbReference type="Proteomes" id="UP001163321">
    <property type="component" value="Chromosome 7"/>
</dbReference>
<evidence type="ECO:0000313" key="2">
    <source>
        <dbReference type="Proteomes" id="UP001163321"/>
    </source>
</evidence>
<dbReference type="EMBL" id="CM047586">
    <property type="protein sequence ID" value="KAI9909134.1"/>
    <property type="molecule type" value="Genomic_DNA"/>
</dbReference>
<organism evidence="1 2">
    <name type="scientific">Peronosclerospora sorghi</name>
    <dbReference type="NCBI Taxonomy" id="230839"/>
    <lineage>
        <taxon>Eukaryota</taxon>
        <taxon>Sar</taxon>
        <taxon>Stramenopiles</taxon>
        <taxon>Oomycota</taxon>
        <taxon>Peronosporomycetes</taxon>
        <taxon>Peronosporales</taxon>
        <taxon>Peronosporaceae</taxon>
        <taxon>Peronosclerospora</taxon>
    </lineage>
</organism>
<accession>A0ACC0VRM9</accession>
<reference evidence="1 2" key="1">
    <citation type="journal article" date="2022" name="bioRxiv">
        <title>The genome of the oomycete Peronosclerospora sorghi, a cosmopolitan pathogen of maize and sorghum, is inflated with dispersed pseudogenes.</title>
        <authorList>
            <person name="Fletcher K."/>
            <person name="Martin F."/>
            <person name="Isakeit T."/>
            <person name="Cavanaugh K."/>
            <person name="Magill C."/>
            <person name="Michelmore R."/>
        </authorList>
    </citation>
    <scope>NUCLEOTIDE SEQUENCE [LARGE SCALE GENOMIC DNA]</scope>
    <source>
        <strain evidence="1">P6</strain>
    </source>
</reference>